<accession>A0ABD3C6C8</accession>
<reference evidence="2" key="1">
    <citation type="journal article" date="2024" name="IScience">
        <title>Strigolactones Initiate the Formation of Haustorium-like Structures in Castilleja.</title>
        <authorList>
            <person name="Buerger M."/>
            <person name="Peterson D."/>
            <person name="Chory J."/>
        </authorList>
    </citation>
    <scope>NUCLEOTIDE SEQUENCE [LARGE SCALE GENOMIC DNA]</scope>
</reference>
<evidence type="ECO:0000313" key="2">
    <source>
        <dbReference type="Proteomes" id="UP001632038"/>
    </source>
</evidence>
<name>A0ABD3C6C8_9LAMI</name>
<proteinExistence type="predicted"/>
<comment type="caution">
    <text evidence="1">The sequence shown here is derived from an EMBL/GenBank/DDBJ whole genome shotgun (WGS) entry which is preliminary data.</text>
</comment>
<organism evidence="1 2">
    <name type="scientific">Castilleja foliolosa</name>
    <dbReference type="NCBI Taxonomy" id="1961234"/>
    <lineage>
        <taxon>Eukaryota</taxon>
        <taxon>Viridiplantae</taxon>
        <taxon>Streptophyta</taxon>
        <taxon>Embryophyta</taxon>
        <taxon>Tracheophyta</taxon>
        <taxon>Spermatophyta</taxon>
        <taxon>Magnoliopsida</taxon>
        <taxon>eudicotyledons</taxon>
        <taxon>Gunneridae</taxon>
        <taxon>Pentapetalae</taxon>
        <taxon>asterids</taxon>
        <taxon>lamiids</taxon>
        <taxon>Lamiales</taxon>
        <taxon>Orobanchaceae</taxon>
        <taxon>Pedicularideae</taxon>
        <taxon>Castillejinae</taxon>
        <taxon>Castilleja</taxon>
    </lineage>
</organism>
<dbReference type="EMBL" id="JAVIJP010000052">
    <property type="protein sequence ID" value="KAL3625343.1"/>
    <property type="molecule type" value="Genomic_DNA"/>
</dbReference>
<protein>
    <submittedName>
        <fullName evidence="1">Uncharacterized protein</fullName>
    </submittedName>
</protein>
<gene>
    <name evidence="1" type="ORF">CASFOL_030797</name>
</gene>
<keyword evidence="2" id="KW-1185">Reference proteome</keyword>
<dbReference type="Proteomes" id="UP001632038">
    <property type="component" value="Unassembled WGS sequence"/>
</dbReference>
<sequence>MKLCVDPPSISTITDCPSIDPFKRSDFGDPTPARLWRAERSAETTVSSALSSSSGVSLPSSSSTNISNRGSHLWPLNHFLSHLKHNPLASRSCFSAIVRRRMGGAPGDKVCPVVAGAGGFGSSGCSGKVAVADGGRGVAVHGLREYAAKADKVSEKLASNSRANVNALDKLSGLRNCNSRFRGDFNPAVNTEINCLSGI</sequence>
<dbReference type="AlphaFoldDB" id="A0ABD3C6C8"/>
<evidence type="ECO:0000313" key="1">
    <source>
        <dbReference type="EMBL" id="KAL3625343.1"/>
    </source>
</evidence>